<proteinExistence type="inferred from homology"/>
<dbReference type="InterPro" id="IPR019716">
    <property type="entry name" value="Ribosomal_mL53"/>
</dbReference>
<dbReference type="GO" id="GO:0005739">
    <property type="term" value="C:mitochondrion"/>
    <property type="evidence" value="ECO:0007669"/>
    <property type="project" value="UniProtKB-SubCell"/>
</dbReference>
<dbReference type="InParanoid" id="A0A803JGA6"/>
<dbReference type="Ensembl" id="ENSXETT00000118088">
    <property type="protein sequence ID" value="ENSXETP00000106971"/>
    <property type="gene ID" value="ENSXETG00000047930"/>
</dbReference>
<evidence type="ECO:0000256" key="7">
    <source>
        <dbReference type="ARBA" id="ARBA00035180"/>
    </source>
</evidence>
<sequence>MMAAVGASELLLKSVKSIAVRFCPFEPNVRHVREFLDIINSKKIRSSNANCDIAVDVRHDRSEPHVDILFADGERLVIKGPNVTSKEMLSALNVKCASKNLQVKDSGKK</sequence>
<dbReference type="GO" id="GO:1990904">
    <property type="term" value="C:ribonucleoprotein complex"/>
    <property type="evidence" value="ECO:0007669"/>
    <property type="project" value="UniProtKB-KW"/>
</dbReference>
<dbReference type="FunCoup" id="A0A803JGA6">
    <property type="interactions" value="777"/>
</dbReference>
<reference evidence="9" key="1">
    <citation type="journal article" date="2010" name="Science">
        <title>The genome of the Western clawed frog Xenopus tropicalis.</title>
        <authorList>
            <person name="Hellsten U."/>
            <person name="Harland R.M."/>
            <person name="Gilchrist M.J."/>
            <person name="Hendrix D."/>
            <person name="Jurka J."/>
            <person name="Kapitonov V."/>
            <person name="Ovcharenko I."/>
            <person name="Putnam N.H."/>
            <person name="Shu S."/>
            <person name="Taher L."/>
            <person name="Blitz I.L."/>
            <person name="Blumberg B."/>
            <person name="Dichmann D.S."/>
            <person name="Dubchak I."/>
            <person name="Amaya E."/>
            <person name="Detter J.C."/>
            <person name="Fletcher R."/>
            <person name="Gerhard D.S."/>
            <person name="Goodstein D."/>
            <person name="Graves T."/>
            <person name="Grigoriev I.V."/>
            <person name="Grimwood J."/>
            <person name="Kawashima T."/>
            <person name="Lindquist E."/>
            <person name="Lucas S.M."/>
            <person name="Mead P.E."/>
            <person name="Mitros T."/>
            <person name="Ogino H."/>
            <person name="Ohta Y."/>
            <person name="Poliakov A.V."/>
            <person name="Pollet N."/>
            <person name="Robert J."/>
            <person name="Salamov A."/>
            <person name="Sater A.K."/>
            <person name="Schmutz J."/>
            <person name="Terry A."/>
            <person name="Vize P.D."/>
            <person name="Warren W.C."/>
            <person name="Wells D."/>
            <person name="Wills A."/>
            <person name="Wilson R.K."/>
            <person name="Zimmerman L.B."/>
            <person name="Zorn A.M."/>
            <person name="Grainger R."/>
            <person name="Grammer T."/>
            <person name="Khokha M.K."/>
            <person name="Richardson P.M."/>
            <person name="Rokhsar D.S."/>
        </authorList>
    </citation>
    <scope>NUCLEOTIDE SEQUENCE [LARGE SCALE GENOMIC DNA]</scope>
    <source>
        <strain evidence="9">Nigerian</strain>
    </source>
</reference>
<dbReference type="InterPro" id="IPR052473">
    <property type="entry name" value="mtLSU_mL53"/>
</dbReference>
<dbReference type="PANTHER" id="PTHR33618">
    <property type="entry name" value="39S RIBOSOMAL PROTEIN L53, MITOCHONDRIAL"/>
    <property type="match status" value="1"/>
</dbReference>
<evidence type="ECO:0000256" key="1">
    <source>
        <dbReference type="ARBA" id="ARBA00004173"/>
    </source>
</evidence>
<comment type="similarity">
    <text evidence="2">Belongs to the mitochondrion-specific ribosomal protein mL53 family.</text>
</comment>
<evidence type="ECO:0000256" key="8">
    <source>
        <dbReference type="ARBA" id="ARBA00042721"/>
    </source>
</evidence>
<dbReference type="Gene3D" id="3.40.30.10">
    <property type="entry name" value="Glutaredoxin"/>
    <property type="match status" value="1"/>
</dbReference>
<name>A0A803JGA6_XENTR</name>
<evidence type="ECO:0000256" key="2">
    <source>
        <dbReference type="ARBA" id="ARBA00005557"/>
    </source>
</evidence>
<evidence type="ECO:0000256" key="3">
    <source>
        <dbReference type="ARBA" id="ARBA00022946"/>
    </source>
</evidence>
<dbReference type="GO" id="GO:0005840">
    <property type="term" value="C:ribosome"/>
    <property type="evidence" value="ECO:0007669"/>
    <property type="project" value="UniProtKB-KW"/>
</dbReference>
<evidence type="ECO:0000313" key="9">
    <source>
        <dbReference type="Ensembl" id="ENSXETP00000106971"/>
    </source>
</evidence>
<dbReference type="GeneTree" id="ENSGT00940000164970"/>
<reference evidence="9" key="2">
    <citation type="submission" date="2021-03" db="UniProtKB">
        <authorList>
            <consortium name="Ensembl"/>
        </authorList>
    </citation>
    <scope>IDENTIFICATION</scope>
</reference>
<keyword evidence="3" id="KW-0809">Transit peptide</keyword>
<evidence type="ECO:0000256" key="6">
    <source>
        <dbReference type="ARBA" id="ARBA00023274"/>
    </source>
</evidence>
<evidence type="ECO:0000256" key="4">
    <source>
        <dbReference type="ARBA" id="ARBA00022980"/>
    </source>
</evidence>
<accession>A0A803JGA6</accession>
<dbReference type="PANTHER" id="PTHR33618:SF1">
    <property type="entry name" value="LARGE RIBOSOMAL SUBUNIT PROTEIN ML53"/>
    <property type="match status" value="1"/>
</dbReference>
<keyword evidence="4" id="KW-0689">Ribosomal protein</keyword>
<organism evidence="9">
    <name type="scientific">Xenopus tropicalis</name>
    <name type="common">Western clawed frog</name>
    <name type="synonym">Silurana tropicalis</name>
    <dbReference type="NCBI Taxonomy" id="8364"/>
    <lineage>
        <taxon>Eukaryota</taxon>
        <taxon>Metazoa</taxon>
        <taxon>Chordata</taxon>
        <taxon>Craniata</taxon>
        <taxon>Vertebrata</taxon>
        <taxon>Euteleostomi</taxon>
        <taxon>Amphibia</taxon>
        <taxon>Batrachia</taxon>
        <taxon>Anura</taxon>
        <taxon>Pipoidea</taxon>
        <taxon>Pipidae</taxon>
        <taxon>Xenopodinae</taxon>
        <taxon>Xenopus</taxon>
        <taxon>Silurana</taxon>
    </lineage>
</organism>
<dbReference type="AlphaFoldDB" id="A0A803JGA6"/>
<dbReference type="Pfam" id="PF10780">
    <property type="entry name" value="MRP_L53"/>
    <property type="match status" value="1"/>
</dbReference>
<protein>
    <recommendedName>
        <fullName evidence="7">Large ribosomal subunit protein mL53</fullName>
    </recommendedName>
    <alternativeName>
        <fullName evidence="8">39S ribosomal protein L53, mitochondrial</fullName>
    </alternativeName>
</protein>
<keyword evidence="6" id="KW-0687">Ribonucleoprotein</keyword>
<comment type="subcellular location">
    <subcellularLocation>
        <location evidence="1">Mitochondrion</location>
    </subcellularLocation>
</comment>
<evidence type="ECO:0000256" key="5">
    <source>
        <dbReference type="ARBA" id="ARBA00023128"/>
    </source>
</evidence>
<keyword evidence="5" id="KW-0496">Mitochondrion</keyword>